<dbReference type="AlphaFoldDB" id="A0A835K3T1"/>
<gene>
    <name evidence="2" type="ORF">SADUNF_Sadunf06G0086300</name>
</gene>
<comment type="caution">
    <text evidence="2">The sequence shown here is derived from an EMBL/GenBank/DDBJ whole genome shotgun (WGS) entry which is preliminary data.</text>
</comment>
<dbReference type="Proteomes" id="UP000657918">
    <property type="component" value="Unassembled WGS sequence"/>
</dbReference>
<accession>A0A835K3T1</accession>
<feature type="region of interest" description="Disordered" evidence="1">
    <location>
        <begin position="25"/>
        <end position="45"/>
    </location>
</feature>
<protein>
    <submittedName>
        <fullName evidence="2">Uncharacterized protein</fullName>
    </submittedName>
</protein>
<dbReference type="OrthoDB" id="19932at2759"/>
<proteinExistence type="predicted"/>
<keyword evidence="3" id="KW-1185">Reference proteome</keyword>
<evidence type="ECO:0000313" key="2">
    <source>
        <dbReference type="EMBL" id="KAF9680112.1"/>
    </source>
</evidence>
<feature type="compositionally biased region" description="Polar residues" evidence="1">
    <location>
        <begin position="33"/>
        <end position="45"/>
    </location>
</feature>
<dbReference type="EMBL" id="JADGMS010000006">
    <property type="protein sequence ID" value="KAF9680112.1"/>
    <property type="molecule type" value="Genomic_DNA"/>
</dbReference>
<evidence type="ECO:0000256" key="1">
    <source>
        <dbReference type="SAM" id="MobiDB-lite"/>
    </source>
</evidence>
<organism evidence="2 3">
    <name type="scientific">Salix dunnii</name>
    <dbReference type="NCBI Taxonomy" id="1413687"/>
    <lineage>
        <taxon>Eukaryota</taxon>
        <taxon>Viridiplantae</taxon>
        <taxon>Streptophyta</taxon>
        <taxon>Embryophyta</taxon>
        <taxon>Tracheophyta</taxon>
        <taxon>Spermatophyta</taxon>
        <taxon>Magnoliopsida</taxon>
        <taxon>eudicotyledons</taxon>
        <taxon>Gunneridae</taxon>
        <taxon>Pentapetalae</taxon>
        <taxon>rosids</taxon>
        <taxon>fabids</taxon>
        <taxon>Malpighiales</taxon>
        <taxon>Salicaceae</taxon>
        <taxon>Saliceae</taxon>
        <taxon>Salix</taxon>
    </lineage>
</organism>
<reference evidence="2 3" key="1">
    <citation type="submission" date="2020-10" db="EMBL/GenBank/DDBJ databases">
        <title>Plant Genome Project.</title>
        <authorList>
            <person name="Zhang R.-G."/>
        </authorList>
    </citation>
    <scope>NUCLEOTIDE SEQUENCE [LARGE SCALE GENOMIC DNA]</scope>
    <source>
        <strain evidence="2">FAFU-HL-1</strain>
        <tissue evidence="2">Leaf</tissue>
    </source>
</reference>
<evidence type="ECO:0000313" key="3">
    <source>
        <dbReference type="Proteomes" id="UP000657918"/>
    </source>
</evidence>
<name>A0A835K3T1_9ROSI</name>
<sequence length="102" mass="11105">MSAETKLLLPRQMASFSMVVMKGSNGSKAPLDSSATTQSEIREGLQQSSGVVEAIIPEVKDRKRIGGDFWKTDARCCSSTLAEMVSCRLREVILQKKPDISG</sequence>